<keyword evidence="2" id="KW-1185">Reference proteome</keyword>
<accession>K8P8E1</accession>
<protein>
    <submittedName>
        <fullName evidence="1">Uncharacterized protein</fullName>
    </submittedName>
</protein>
<name>K8P8E1_9BRAD</name>
<comment type="caution">
    <text evidence="1">The sequence shown here is derived from an EMBL/GenBank/DDBJ whole genome shotgun (WGS) entry which is preliminary data.</text>
</comment>
<proteinExistence type="predicted"/>
<dbReference type="RefSeq" id="WP_002712157.1">
    <property type="nucleotide sequence ID" value="NZ_KB375281.1"/>
</dbReference>
<sequence length="75" mass="8547">MSDDYEIDGDGNRVLVGLSVAETREFLKLEEAIQGLLAPVSSKEWKTPDELRWLELYQKQEARKLLFLAARGTAH</sequence>
<dbReference type="PATRIC" id="fig|883079.3.peg.1311"/>
<dbReference type="Proteomes" id="UP000001095">
    <property type="component" value="Unassembled WGS sequence"/>
</dbReference>
<organism evidence="1 2">
    <name type="scientific">Afipia clevelandensis ATCC 49720</name>
    <dbReference type="NCBI Taxonomy" id="883079"/>
    <lineage>
        <taxon>Bacteria</taxon>
        <taxon>Pseudomonadati</taxon>
        <taxon>Pseudomonadota</taxon>
        <taxon>Alphaproteobacteria</taxon>
        <taxon>Hyphomicrobiales</taxon>
        <taxon>Nitrobacteraceae</taxon>
        <taxon>Afipia</taxon>
    </lineage>
</organism>
<dbReference type="HOGENOM" id="CLU_183555_0_0_5"/>
<dbReference type="AlphaFoldDB" id="K8P8E1"/>
<gene>
    <name evidence="1" type="ORF">HMPREF9696_01291</name>
</gene>
<reference evidence="1 2" key="1">
    <citation type="submission" date="2012-04" db="EMBL/GenBank/DDBJ databases">
        <title>The Genome Sequence of Afipia clevelandensis ATCC 49720.</title>
        <authorList>
            <consortium name="The Broad Institute Genome Sequencing Platform"/>
            <person name="Earl A."/>
            <person name="Ward D."/>
            <person name="Feldgarden M."/>
            <person name="Gevers D."/>
            <person name="Huys G."/>
            <person name="Walker B."/>
            <person name="Young S.K."/>
            <person name="Zeng Q."/>
            <person name="Gargeya S."/>
            <person name="Fitzgerald M."/>
            <person name="Haas B."/>
            <person name="Abouelleil A."/>
            <person name="Alvarado L."/>
            <person name="Arachchi H.M."/>
            <person name="Berlin A."/>
            <person name="Chapman S.B."/>
            <person name="Goldberg J."/>
            <person name="Griggs A."/>
            <person name="Gujja S."/>
            <person name="Hansen M."/>
            <person name="Howarth C."/>
            <person name="Imamovic A."/>
            <person name="Larimer J."/>
            <person name="McCowen C."/>
            <person name="Montmayeur A."/>
            <person name="Murphy C."/>
            <person name="Neiman D."/>
            <person name="Pearson M."/>
            <person name="Priest M."/>
            <person name="Roberts A."/>
            <person name="Saif S."/>
            <person name="Shea T."/>
            <person name="Sisk P."/>
            <person name="Sykes S."/>
            <person name="Wortman J."/>
            <person name="Nusbaum C."/>
            <person name="Birren B."/>
        </authorList>
    </citation>
    <scope>NUCLEOTIDE SEQUENCE [LARGE SCALE GENOMIC DNA]</scope>
    <source>
        <strain evidence="1 2">ATCC 49720</strain>
    </source>
</reference>
<dbReference type="OrthoDB" id="8139096at2"/>
<evidence type="ECO:0000313" key="1">
    <source>
        <dbReference type="EMBL" id="EKS38822.1"/>
    </source>
</evidence>
<evidence type="ECO:0000313" key="2">
    <source>
        <dbReference type="Proteomes" id="UP000001095"/>
    </source>
</evidence>
<dbReference type="EMBL" id="AGWY01000006">
    <property type="protein sequence ID" value="EKS38822.1"/>
    <property type="molecule type" value="Genomic_DNA"/>
</dbReference>